<protein>
    <submittedName>
        <fullName evidence="1">Patatin-like phospholipase family protein</fullName>
    </submittedName>
</protein>
<dbReference type="SUPFAM" id="SSF52151">
    <property type="entry name" value="FabD/lysophospholipase-like"/>
    <property type="match status" value="1"/>
</dbReference>
<dbReference type="Proteomes" id="UP001595962">
    <property type="component" value="Unassembled WGS sequence"/>
</dbReference>
<dbReference type="EMBL" id="JBHSGB010000015">
    <property type="protein sequence ID" value="MFC4656484.1"/>
    <property type="molecule type" value="Genomic_DNA"/>
</dbReference>
<organism evidence="1 2">
    <name type="scientific">Rheinheimera marina</name>
    <dbReference type="NCBI Taxonomy" id="1774958"/>
    <lineage>
        <taxon>Bacteria</taxon>
        <taxon>Pseudomonadati</taxon>
        <taxon>Pseudomonadota</taxon>
        <taxon>Gammaproteobacteria</taxon>
        <taxon>Chromatiales</taxon>
        <taxon>Chromatiaceae</taxon>
        <taxon>Rheinheimera</taxon>
    </lineage>
</organism>
<reference evidence="2" key="1">
    <citation type="journal article" date="2019" name="Int. J. Syst. Evol. Microbiol.">
        <title>The Global Catalogue of Microorganisms (GCM) 10K type strain sequencing project: providing services to taxonomists for standard genome sequencing and annotation.</title>
        <authorList>
            <consortium name="The Broad Institute Genomics Platform"/>
            <consortium name="The Broad Institute Genome Sequencing Center for Infectious Disease"/>
            <person name="Wu L."/>
            <person name="Ma J."/>
        </authorList>
    </citation>
    <scope>NUCLEOTIDE SEQUENCE [LARGE SCALE GENOMIC DNA]</scope>
    <source>
        <strain evidence="2">DT28</strain>
    </source>
</reference>
<evidence type="ECO:0000313" key="2">
    <source>
        <dbReference type="Proteomes" id="UP001595962"/>
    </source>
</evidence>
<proteinExistence type="predicted"/>
<dbReference type="RefSeq" id="WP_377335591.1">
    <property type="nucleotide sequence ID" value="NZ_JBHSGB010000015.1"/>
</dbReference>
<dbReference type="InterPro" id="IPR016035">
    <property type="entry name" value="Acyl_Trfase/lysoPLipase"/>
</dbReference>
<sequence>MRPSSLRVQAGQQAFTRISQHGLQPDDISLMLGASGGPKWFVLYGLDRYLAGEFFQGRTQPLQLLGSSAGAWRFGCLSQQDPVGAIDRFAKAYSTLCYPKDAGIDLITSISATVMDAIYPTDAEVDQVLHNPLVKLNLIVARQQQPHRPEPRQQLKQLLLAAGANLLSPKLLHRFYQRVVFSTPDQPSLFAQVPHELQTLTRQTLRPALMASGSIPLVMHPVLDPAGLPQGAYLDGGILDYHISLPLDTDGLILYPHFYPYLVPGWFDKSLKWRRSRGPLLSKTVLLSPSTSWVQSLSLQKIPDRKDFSKLTDTQRLSYWAEVLEKSHQLAEDLKQGNYQLELLR</sequence>
<name>A0ABV9JQE0_9GAMM</name>
<comment type="caution">
    <text evidence="1">The sequence shown here is derived from an EMBL/GenBank/DDBJ whole genome shotgun (WGS) entry which is preliminary data.</text>
</comment>
<evidence type="ECO:0000313" key="1">
    <source>
        <dbReference type="EMBL" id="MFC4656484.1"/>
    </source>
</evidence>
<accession>A0ABV9JQE0</accession>
<keyword evidence="2" id="KW-1185">Reference proteome</keyword>
<gene>
    <name evidence="1" type="ORF">ACFO3I_15810</name>
</gene>